<reference evidence="1 2" key="1">
    <citation type="submission" date="2018-08" db="EMBL/GenBank/DDBJ databases">
        <title>Recombination of ecologically and evolutionarily significant loci maintains genetic cohesion in the Pseudomonas syringae species complex.</title>
        <authorList>
            <person name="Dillon M."/>
            <person name="Thakur S."/>
            <person name="Almeida R.N.D."/>
            <person name="Weir B.S."/>
            <person name="Guttman D.S."/>
        </authorList>
    </citation>
    <scope>NUCLEOTIDE SEQUENCE [LARGE SCALE GENOMIC DNA]</scope>
    <source>
        <strain evidence="1 2">ICMP 3706</strain>
    </source>
</reference>
<name>A0A3M4AGP6_9PSED</name>
<comment type="caution">
    <text evidence="1">The sequence shown here is derived from an EMBL/GenBank/DDBJ whole genome shotgun (WGS) entry which is preliminary data.</text>
</comment>
<sequence>MCMKIAIVSTYKIECGIARFSEILEKNLSVTDEVTVFELPRHELKLSFGATKEGSDRFIETLCEQLKSFDAVSVQCEYSLFSDDIRVSVERIKKILSSNKNSTLTLHTVINRSTSADTDMPSLFRWMTSPKSAFKTLLHSLRSTRSAKAELHLFEFVKRNNIKIIVHTETTKEILSQRFRLSNVHCHPLCYTSESEKNQYVYEECRQELLDKLVLDKDVKLIGVFGFFGHYKGFDYAIQCIDRMPRNYKLLIFSGLHPNLIKNSDSSQIEYLLSMAKKLKVLDRVFFMGSVDDRSLYRAVAGVDCSWLPYREVGQEASAICSEVSELSKRVIVSRNFAFIDYMKFGLRKQYQFFEIGNIEELKLKTVFYDRFFPEPSRSDGVVNHAELQAAFYKKVVEYVPAGIAQHQANAKVA</sequence>
<proteinExistence type="predicted"/>
<evidence type="ECO:0000313" key="1">
    <source>
        <dbReference type="EMBL" id="RMP05902.1"/>
    </source>
</evidence>
<dbReference type="EMBL" id="RBQE01000301">
    <property type="protein sequence ID" value="RMP05902.1"/>
    <property type="molecule type" value="Genomic_DNA"/>
</dbReference>
<gene>
    <name evidence="1" type="ORF">ALQ30_01510</name>
</gene>
<organism evidence="1 2">
    <name type="scientific">Pseudomonas syringae pv. persicae</name>
    <dbReference type="NCBI Taxonomy" id="237306"/>
    <lineage>
        <taxon>Bacteria</taxon>
        <taxon>Pseudomonadati</taxon>
        <taxon>Pseudomonadota</taxon>
        <taxon>Gammaproteobacteria</taxon>
        <taxon>Pseudomonadales</taxon>
        <taxon>Pseudomonadaceae</taxon>
        <taxon>Pseudomonas</taxon>
    </lineage>
</organism>
<dbReference type="AlphaFoldDB" id="A0A3M4AGP6"/>
<dbReference type="Proteomes" id="UP000281604">
    <property type="component" value="Unassembled WGS sequence"/>
</dbReference>
<dbReference type="Gene3D" id="3.40.50.2000">
    <property type="entry name" value="Glycogen Phosphorylase B"/>
    <property type="match status" value="1"/>
</dbReference>
<dbReference type="SUPFAM" id="SSF53756">
    <property type="entry name" value="UDP-Glycosyltransferase/glycogen phosphorylase"/>
    <property type="match status" value="1"/>
</dbReference>
<protein>
    <submittedName>
        <fullName evidence="1">Uncharacterized protein</fullName>
    </submittedName>
</protein>
<evidence type="ECO:0000313" key="2">
    <source>
        <dbReference type="Proteomes" id="UP000281604"/>
    </source>
</evidence>
<accession>A0A3M4AGP6</accession>